<protein>
    <submittedName>
        <fullName evidence="2">Uncharacterized protein</fullName>
    </submittedName>
</protein>
<gene>
    <name evidence="2" type="ORF">E5288_WYG012672</name>
</gene>
<sequence>MCPAELSEQFSISHSAGTNGASEMHVILGTCFELGVPGLWMLRPRGRLLRNIKPSSFIVTSQELHTKNGCCGLLPPCPAPTPSLSLLLLSRKGVVSGFCGLTDVWHWGDVWDSGARYLNLPPSLQVGSGLLMYCAWGTLLEIRAQEESAKSALKEDNNQNSKCTSALWNQLNRAIDGLRPPFLQMVGSEGRYDGTEAPVEEDGSMNQRHGLITCNERRVNVEPPGTSLLSVPHQVEGPVMDKGDKEQMEMDVKCERRGAEEGLSVVCSNVTMADVKTLGVSTSSSTIMTNYE</sequence>
<dbReference type="EMBL" id="VBQZ03000006">
    <property type="protein sequence ID" value="MXQ81093.1"/>
    <property type="molecule type" value="Genomic_DNA"/>
</dbReference>
<proteinExistence type="predicted"/>
<name>A0A6B0R0K4_9CETA</name>
<dbReference type="AlphaFoldDB" id="A0A6B0R0K4"/>
<feature type="region of interest" description="Disordered" evidence="1">
    <location>
        <begin position="224"/>
        <end position="246"/>
    </location>
</feature>
<evidence type="ECO:0000256" key="1">
    <source>
        <dbReference type="SAM" id="MobiDB-lite"/>
    </source>
</evidence>
<keyword evidence="3" id="KW-1185">Reference proteome</keyword>
<evidence type="ECO:0000313" key="3">
    <source>
        <dbReference type="Proteomes" id="UP000322234"/>
    </source>
</evidence>
<reference evidence="2" key="1">
    <citation type="submission" date="2019-10" db="EMBL/GenBank/DDBJ databases">
        <title>The sequence and de novo assembly of the wild yak genome.</title>
        <authorList>
            <person name="Liu Y."/>
        </authorList>
    </citation>
    <scope>NUCLEOTIDE SEQUENCE [LARGE SCALE GENOMIC DNA]</scope>
    <source>
        <strain evidence="2">WY2019</strain>
    </source>
</reference>
<evidence type="ECO:0000313" key="2">
    <source>
        <dbReference type="EMBL" id="MXQ81093.1"/>
    </source>
</evidence>
<accession>A0A6B0R0K4</accession>
<dbReference type="Proteomes" id="UP000322234">
    <property type="component" value="Unassembled WGS sequence"/>
</dbReference>
<comment type="caution">
    <text evidence="2">The sequence shown here is derived from an EMBL/GenBank/DDBJ whole genome shotgun (WGS) entry which is preliminary data.</text>
</comment>
<organism evidence="2 3">
    <name type="scientific">Bos mutus</name>
    <name type="common">wild yak</name>
    <dbReference type="NCBI Taxonomy" id="72004"/>
    <lineage>
        <taxon>Eukaryota</taxon>
        <taxon>Metazoa</taxon>
        <taxon>Chordata</taxon>
        <taxon>Craniata</taxon>
        <taxon>Vertebrata</taxon>
        <taxon>Euteleostomi</taxon>
        <taxon>Mammalia</taxon>
        <taxon>Eutheria</taxon>
        <taxon>Laurasiatheria</taxon>
        <taxon>Artiodactyla</taxon>
        <taxon>Ruminantia</taxon>
        <taxon>Pecora</taxon>
        <taxon>Bovidae</taxon>
        <taxon>Bovinae</taxon>
        <taxon>Bos</taxon>
    </lineage>
</organism>